<dbReference type="Pfam" id="PF04381">
    <property type="entry name" value="RdgC"/>
    <property type="match status" value="1"/>
</dbReference>
<evidence type="ECO:0000313" key="7">
    <source>
        <dbReference type="Proteomes" id="UP001379945"/>
    </source>
</evidence>
<dbReference type="PANTHER" id="PTHR38103:SF1">
    <property type="entry name" value="RECOMBINATION-ASSOCIATED PROTEIN RDGC"/>
    <property type="match status" value="1"/>
</dbReference>
<keyword evidence="7" id="KW-1185">Reference proteome</keyword>
<reference evidence="6 7" key="1">
    <citation type="submission" date="2024-04" db="EMBL/GenBank/DDBJ databases">
        <title>Novel species of the genus Ideonella isolated from streams.</title>
        <authorList>
            <person name="Lu H."/>
        </authorList>
    </citation>
    <scope>NUCLEOTIDE SEQUENCE [LARGE SCALE GENOMIC DNA]</scope>
    <source>
        <strain evidence="6 7">LYT19W</strain>
    </source>
</reference>
<sequence>MFKNLIVYRIGPDWTPDLLAALDALDKGRFVECGASQPMSLGWVEPRGVAHAPLIEMIAGQWLLKLMVEQKMVPGSVVRRRTEEIAAHIELTTGRKPGKKQTKELKEQALLELLPQAFTRQAAVRIWIDPEARLLMVDATSAKRAEDVVTELVKAMPGFAVQPLQTTMSPAVAMSHWLSTGEPPQGFTVDRECELKSADEMKSVVRYARHNLDIDEVRAHITLGKQPTRLALTWAGRVSFVLTDLLQIKRLAFDDVVFESTKGSKSTPEEAFDADAAISTGELCQLIPDLINALDGELQPGAMPAQLTGAAVAAAPAAAATAAPAAAASPDTTTAPWD</sequence>
<comment type="similarity">
    <text evidence="2">Belongs to the RdgC family.</text>
</comment>
<protein>
    <recommendedName>
        <fullName evidence="3">Recombination-associated protein RdgC</fullName>
    </recommendedName>
</protein>
<evidence type="ECO:0000256" key="4">
    <source>
        <dbReference type="ARBA" id="ARBA00022490"/>
    </source>
</evidence>
<evidence type="ECO:0000313" key="6">
    <source>
        <dbReference type="EMBL" id="MEK8048310.1"/>
    </source>
</evidence>
<accession>A0ABU9C8U6</accession>
<dbReference type="NCBIfam" id="NF001463">
    <property type="entry name" value="PRK00321.1-4"/>
    <property type="match status" value="1"/>
</dbReference>
<evidence type="ECO:0000256" key="2">
    <source>
        <dbReference type="ARBA" id="ARBA00008657"/>
    </source>
</evidence>
<evidence type="ECO:0000256" key="5">
    <source>
        <dbReference type="ARBA" id="ARBA00023172"/>
    </source>
</evidence>
<comment type="subcellular location">
    <subcellularLocation>
        <location evidence="1">Cytoplasm</location>
        <location evidence="1">Nucleoid</location>
    </subcellularLocation>
</comment>
<dbReference type="RefSeq" id="WP_341400621.1">
    <property type="nucleotide sequence ID" value="NZ_JBBUTI010000015.1"/>
</dbReference>
<keyword evidence="4" id="KW-0963">Cytoplasm</keyword>
<name>A0ABU9C8U6_9BURK</name>
<keyword evidence="5" id="KW-0233">DNA recombination</keyword>
<dbReference type="InterPro" id="IPR007476">
    <property type="entry name" value="RdgC"/>
</dbReference>
<evidence type="ECO:0000256" key="1">
    <source>
        <dbReference type="ARBA" id="ARBA00004453"/>
    </source>
</evidence>
<gene>
    <name evidence="6" type="ORF">AACH00_18300</name>
</gene>
<dbReference type="EMBL" id="JBBUTI010000015">
    <property type="protein sequence ID" value="MEK8048310.1"/>
    <property type="molecule type" value="Genomic_DNA"/>
</dbReference>
<comment type="caution">
    <text evidence="6">The sequence shown here is derived from an EMBL/GenBank/DDBJ whole genome shotgun (WGS) entry which is preliminary data.</text>
</comment>
<organism evidence="6 7">
    <name type="scientific">Ideonella margarita</name>
    <dbReference type="NCBI Taxonomy" id="2984191"/>
    <lineage>
        <taxon>Bacteria</taxon>
        <taxon>Pseudomonadati</taxon>
        <taxon>Pseudomonadota</taxon>
        <taxon>Betaproteobacteria</taxon>
        <taxon>Burkholderiales</taxon>
        <taxon>Sphaerotilaceae</taxon>
        <taxon>Ideonella</taxon>
    </lineage>
</organism>
<proteinExistence type="inferred from homology"/>
<evidence type="ECO:0000256" key="3">
    <source>
        <dbReference type="ARBA" id="ARBA00022296"/>
    </source>
</evidence>
<dbReference type="Proteomes" id="UP001379945">
    <property type="component" value="Unassembled WGS sequence"/>
</dbReference>
<dbReference type="PANTHER" id="PTHR38103">
    <property type="entry name" value="RECOMBINATION-ASSOCIATED PROTEIN RDGC"/>
    <property type="match status" value="1"/>
</dbReference>
<dbReference type="NCBIfam" id="NF001464">
    <property type="entry name" value="PRK00321.1-5"/>
    <property type="match status" value="1"/>
</dbReference>